<dbReference type="EMBL" id="FCNP01000050">
    <property type="protein sequence ID" value="CVI64002.1"/>
    <property type="molecule type" value="Genomic_DNA"/>
</dbReference>
<dbReference type="GO" id="GO:0006313">
    <property type="term" value="P:DNA transposition"/>
    <property type="evidence" value="ECO:0007669"/>
    <property type="project" value="InterPro"/>
</dbReference>
<dbReference type="Pfam" id="PF01526">
    <property type="entry name" value="DDE_Tnp_Tn3"/>
    <property type="match status" value="1"/>
</dbReference>
<evidence type="ECO:0000313" key="2">
    <source>
        <dbReference type="EMBL" id="CVI64002.1"/>
    </source>
</evidence>
<evidence type="ECO:0000313" key="3">
    <source>
        <dbReference type="Proteomes" id="UP000192140"/>
    </source>
</evidence>
<dbReference type="InterPro" id="IPR002513">
    <property type="entry name" value="Tn3_Tnp_DDE_dom"/>
</dbReference>
<keyword evidence="3" id="KW-1185">Reference proteome</keyword>
<sequence>MPRIRITELLAAILADATNLGLSRMARASEGITRDQLI</sequence>
<comment type="caution">
    <text evidence="2">The sequence shown here is derived from an EMBL/GenBank/DDBJ whole genome shotgun (WGS) entry which is preliminary data.</text>
</comment>
<accession>A0A1S7UB13</accession>
<dbReference type="Proteomes" id="UP000192140">
    <property type="component" value="Unassembled WGS sequence"/>
</dbReference>
<protein>
    <recommendedName>
        <fullName evidence="1">Tn3 transposase DDE domain-containing protein</fullName>
    </recommendedName>
</protein>
<dbReference type="GO" id="GO:0004803">
    <property type="term" value="F:transposase activity"/>
    <property type="evidence" value="ECO:0007669"/>
    <property type="project" value="InterPro"/>
</dbReference>
<name>A0A1S7UB13_9HYPH</name>
<gene>
    <name evidence="2" type="ORF">AGR7A_pAt30065</name>
</gene>
<organism evidence="2 3">
    <name type="scientific">Agrobacterium deltaense NCPPB 1641</name>
    <dbReference type="NCBI Taxonomy" id="1183425"/>
    <lineage>
        <taxon>Bacteria</taxon>
        <taxon>Pseudomonadati</taxon>
        <taxon>Pseudomonadota</taxon>
        <taxon>Alphaproteobacteria</taxon>
        <taxon>Hyphomicrobiales</taxon>
        <taxon>Rhizobiaceae</taxon>
        <taxon>Rhizobium/Agrobacterium group</taxon>
        <taxon>Agrobacterium</taxon>
    </lineage>
</organism>
<evidence type="ECO:0000259" key="1">
    <source>
        <dbReference type="Pfam" id="PF01526"/>
    </source>
</evidence>
<reference evidence="2" key="1">
    <citation type="submission" date="2016-01" db="EMBL/GenBank/DDBJ databases">
        <authorList>
            <person name="Regsiter A."/>
            <person name="william w."/>
        </authorList>
    </citation>
    <scope>NUCLEOTIDE SEQUENCE</scope>
    <source>
        <strain evidence="2">NCPPB 1641</strain>
    </source>
</reference>
<proteinExistence type="predicted"/>
<dbReference type="AlphaFoldDB" id="A0A1S7UB13"/>
<dbReference type="RefSeq" id="WP_162936164.1">
    <property type="nucleotide sequence ID" value="NZ_LT009777.1"/>
</dbReference>
<feature type="domain" description="Tn3 transposase DDE" evidence="1">
    <location>
        <begin position="7"/>
        <end position="37"/>
    </location>
</feature>